<name>A0A428QAU3_9HYPO</name>
<organism evidence="2 3">
    <name type="scientific">Fusarium floridanum</name>
    <dbReference type="NCBI Taxonomy" id="1325733"/>
    <lineage>
        <taxon>Eukaryota</taxon>
        <taxon>Fungi</taxon>
        <taxon>Dikarya</taxon>
        <taxon>Ascomycota</taxon>
        <taxon>Pezizomycotina</taxon>
        <taxon>Sordariomycetes</taxon>
        <taxon>Hypocreomycetidae</taxon>
        <taxon>Hypocreales</taxon>
        <taxon>Nectriaceae</taxon>
        <taxon>Fusarium</taxon>
        <taxon>Fusarium solani species complex</taxon>
    </lineage>
</organism>
<protein>
    <submittedName>
        <fullName evidence="2">Uncharacterized protein</fullName>
    </submittedName>
</protein>
<comment type="caution">
    <text evidence="2">The sequence shown here is derived from an EMBL/GenBank/DDBJ whole genome shotgun (WGS) entry which is preliminary data.</text>
</comment>
<evidence type="ECO:0000313" key="2">
    <source>
        <dbReference type="EMBL" id="RSL62397.1"/>
    </source>
</evidence>
<dbReference type="Pfam" id="PF09729">
    <property type="entry name" value="Gti1_Pac2"/>
    <property type="match status" value="2"/>
</dbReference>
<sequence>MSDISTATFHGYINTTYDALIVFEACLLGKLRVVPRRSAEDERRKLIQVYRELERPFESGERKRGFKKSGKMGDGAIRKAQPRRVTKNELYSLLGSLVDSYDFKQDSLVKKTISITLWNESYHLVCYYKCEDIKNGLYKTPSQDPKLWSITPRNELLFQEFKVPIFEYAKIDDNHLYDPVQMNYDCSSTVPPQGGIPMDYPPGPMDLHYTYQQPLLVHPQHELLQCRVPSYLPYYSEEQQEAS</sequence>
<dbReference type="GO" id="GO:0003677">
    <property type="term" value="F:DNA binding"/>
    <property type="evidence" value="ECO:0007669"/>
    <property type="project" value="TreeGrafter"/>
</dbReference>
<reference evidence="2 3" key="1">
    <citation type="submission" date="2017-06" db="EMBL/GenBank/DDBJ databases">
        <title>Comparative genomic analysis of Ambrosia Fusariam Clade fungi.</title>
        <authorList>
            <person name="Stajich J.E."/>
            <person name="Carrillo J."/>
            <person name="Kijimoto T."/>
            <person name="Eskalen A."/>
            <person name="O'Donnell K."/>
            <person name="Kasson M."/>
        </authorList>
    </citation>
    <scope>NUCLEOTIDE SEQUENCE [LARGE SCALE GENOMIC DNA]</scope>
    <source>
        <strain evidence="2 3">NRRL62606</strain>
    </source>
</reference>
<evidence type="ECO:0000313" key="3">
    <source>
        <dbReference type="Proteomes" id="UP000287972"/>
    </source>
</evidence>
<dbReference type="AlphaFoldDB" id="A0A428QAU3"/>
<gene>
    <name evidence="2" type="ORF">CEP51_013487</name>
</gene>
<dbReference type="PANTHER" id="PTHR28027:SF2">
    <property type="entry name" value="TRANSCRIPTIONAL REGULATOR MIT1"/>
    <property type="match status" value="1"/>
</dbReference>
<accession>A0A428QAU3</accession>
<proteinExistence type="inferred from homology"/>
<dbReference type="EMBL" id="NKCL01000560">
    <property type="protein sequence ID" value="RSL62397.1"/>
    <property type="molecule type" value="Genomic_DNA"/>
</dbReference>
<dbReference type="Proteomes" id="UP000287972">
    <property type="component" value="Unassembled WGS sequence"/>
</dbReference>
<comment type="similarity">
    <text evidence="1">Belongs to the MIT1/WOR1 family.</text>
</comment>
<evidence type="ECO:0000256" key="1">
    <source>
        <dbReference type="ARBA" id="ARBA00008359"/>
    </source>
</evidence>
<dbReference type="PANTHER" id="PTHR28027">
    <property type="entry name" value="TRANSCRIPTIONAL REGULATOR MIT1"/>
    <property type="match status" value="1"/>
</dbReference>
<keyword evidence="3" id="KW-1185">Reference proteome</keyword>
<dbReference type="InterPro" id="IPR018608">
    <property type="entry name" value="Gti1/Pac2"/>
</dbReference>